<dbReference type="PANTHER" id="PTHR13031">
    <property type="entry name" value="RIBONUCLEASE P SUBUNIT P30"/>
    <property type="match status" value="1"/>
</dbReference>
<sequence length="253" mass="28128">MFDLHVGSKPSEAFVQRAESLGYKCIARVHKPSEASGKEDAAEDSCPADEARLKVLRRVNLGASWEAVPKFRQAYDLVGVEFDGSAPPETFKRLCEKAECDIITLDLSKSQLAVHLQPATVQAALKRGLVFEILYSPVLVSEETRRRNIFSNAKLLVRSTRGRGLVLSSGTGNPLDLRSPLDVANLATLFGLKPAQAKVALEGACKDLVEKARAKKVFKRGFHLREKSSEEIAQQREEEEKLRKKKKPKILKY</sequence>
<gene>
    <name evidence="5" type="ORF">A3770_10p60220</name>
</gene>
<accession>A0A5B8MUQ4</accession>
<dbReference type="GO" id="GO:0005655">
    <property type="term" value="C:nucleolar ribonuclease P complex"/>
    <property type="evidence" value="ECO:0007669"/>
    <property type="project" value="TreeGrafter"/>
</dbReference>
<evidence type="ECO:0000256" key="4">
    <source>
        <dbReference type="SAM" id="MobiDB-lite"/>
    </source>
</evidence>
<dbReference type="Pfam" id="PF01876">
    <property type="entry name" value="RNase_P_p30"/>
    <property type="match status" value="1"/>
</dbReference>
<evidence type="ECO:0000256" key="3">
    <source>
        <dbReference type="ARBA" id="ARBA00022694"/>
    </source>
</evidence>
<dbReference type="Proteomes" id="UP000316726">
    <property type="component" value="Chromosome 10"/>
</dbReference>
<feature type="compositionally biased region" description="Basic residues" evidence="4">
    <location>
        <begin position="243"/>
        <end position="253"/>
    </location>
</feature>
<dbReference type="PANTHER" id="PTHR13031:SF0">
    <property type="entry name" value="RIBONUCLEASE P PROTEIN SUBUNIT P30"/>
    <property type="match status" value="1"/>
</dbReference>
<comment type="similarity">
    <text evidence="2">Belongs to the eukaryotic/archaeal RNase P protein component 3 family.</text>
</comment>
<dbReference type="GO" id="GO:0008033">
    <property type="term" value="P:tRNA processing"/>
    <property type="evidence" value="ECO:0007669"/>
    <property type="project" value="UniProtKB-KW"/>
</dbReference>
<dbReference type="InterPro" id="IPR016195">
    <property type="entry name" value="Pol/histidinol_Pase-like"/>
</dbReference>
<feature type="compositionally biased region" description="Basic and acidic residues" evidence="4">
    <location>
        <begin position="229"/>
        <end position="242"/>
    </location>
</feature>
<evidence type="ECO:0000256" key="2">
    <source>
        <dbReference type="ARBA" id="ARBA00007331"/>
    </source>
</evidence>
<comment type="subcellular location">
    <subcellularLocation>
        <location evidence="1">Nucleus</location>
    </subcellularLocation>
</comment>
<dbReference type="EMBL" id="CP031043">
    <property type="protein sequence ID" value="QDZ23504.1"/>
    <property type="molecule type" value="Genomic_DNA"/>
</dbReference>
<evidence type="ECO:0000313" key="5">
    <source>
        <dbReference type="EMBL" id="QDZ23504.1"/>
    </source>
</evidence>
<feature type="region of interest" description="Disordered" evidence="4">
    <location>
        <begin position="229"/>
        <end position="253"/>
    </location>
</feature>
<reference evidence="5 6" key="1">
    <citation type="submission" date="2018-07" db="EMBL/GenBank/DDBJ databases">
        <title>The complete nuclear genome of the prasinophyte Chloropicon primus (CCMP1205).</title>
        <authorList>
            <person name="Pombert J.-F."/>
            <person name="Otis C."/>
            <person name="Turmel M."/>
            <person name="Lemieux C."/>
        </authorList>
    </citation>
    <scope>NUCLEOTIDE SEQUENCE [LARGE SCALE GENOMIC DNA]</scope>
    <source>
        <strain evidence="5 6">CCMP1205</strain>
    </source>
</reference>
<dbReference type="OrthoDB" id="17948at2759"/>
<dbReference type="GO" id="GO:0003723">
    <property type="term" value="F:RNA binding"/>
    <property type="evidence" value="ECO:0007669"/>
    <property type="project" value="TreeGrafter"/>
</dbReference>
<evidence type="ECO:0000256" key="1">
    <source>
        <dbReference type="ARBA" id="ARBA00004123"/>
    </source>
</evidence>
<organism evidence="5 6">
    <name type="scientific">Chloropicon primus</name>
    <dbReference type="NCBI Taxonomy" id="1764295"/>
    <lineage>
        <taxon>Eukaryota</taxon>
        <taxon>Viridiplantae</taxon>
        <taxon>Chlorophyta</taxon>
        <taxon>Chloropicophyceae</taxon>
        <taxon>Chloropicales</taxon>
        <taxon>Chloropicaceae</taxon>
        <taxon>Chloropicon</taxon>
    </lineage>
</organism>
<dbReference type="SUPFAM" id="SSF89550">
    <property type="entry name" value="PHP domain-like"/>
    <property type="match status" value="1"/>
</dbReference>
<evidence type="ECO:0000313" key="6">
    <source>
        <dbReference type="Proteomes" id="UP000316726"/>
    </source>
</evidence>
<keyword evidence="6" id="KW-1185">Reference proteome</keyword>
<protein>
    <submittedName>
        <fullName evidence="5">Subunit p30 of RNase P</fullName>
    </submittedName>
</protein>
<dbReference type="Gene3D" id="3.20.20.140">
    <property type="entry name" value="Metal-dependent hydrolases"/>
    <property type="match status" value="1"/>
</dbReference>
<proteinExistence type="inferred from homology"/>
<dbReference type="STRING" id="1764295.A0A5B8MUQ4"/>
<dbReference type="AlphaFoldDB" id="A0A5B8MUQ4"/>
<keyword evidence="3" id="KW-0819">tRNA processing</keyword>
<dbReference type="InterPro" id="IPR002738">
    <property type="entry name" value="RNase_P_p30"/>
</dbReference>
<name>A0A5B8MUQ4_9CHLO</name>